<evidence type="ECO:0000256" key="4">
    <source>
        <dbReference type="PIRSR" id="PIRSR613078-3"/>
    </source>
</evidence>
<evidence type="ECO:0000313" key="5">
    <source>
        <dbReference type="EMBL" id="KIK06456.1"/>
    </source>
</evidence>
<dbReference type="GO" id="GO:0004331">
    <property type="term" value="F:fructose-2,6-bisphosphate 2-phosphatase activity"/>
    <property type="evidence" value="ECO:0007669"/>
    <property type="project" value="TreeGrafter"/>
</dbReference>
<keyword evidence="6" id="KW-1185">Reference proteome</keyword>
<dbReference type="PANTHER" id="PTHR46517">
    <property type="entry name" value="FRUCTOSE-2,6-BISPHOSPHATASE TIGAR"/>
    <property type="match status" value="1"/>
</dbReference>
<dbReference type="InterPro" id="IPR013078">
    <property type="entry name" value="His_Pase_superF_clade-1"/>
</dbReference>
<feature type="binding site" evidence="3">
    <location>
        <position position="58"/>
    </location>
    <ligand>
        <name>substrate</name>
    </ligand>
</feature>
<dbReference type="SMART" id="SM00855">
    <property type="entry name" value="PGAM"/>
    <property type="match status" value="1"/>
</dbReference>
<feature type="active site" description="Tele-phosphohistidine intermediate" evidence="2">
    <location>
        <position position="9"/>
    </location>
</feature>
<evidence type="ECO:0000256" key="2">
    <source>
        <dbReference type="PIRSR" id="PIRSR613078-1"/>
    </source>
</evidence>
<feature type="site" description="Transition state stabilizer" evidence="4">
    <location>
        <position position="162"/>
    </location>
</feature>
<evidence type="ECO:0000256" key="1">
    <source>
        <dbReference type="ARBA" id="ARBA00022801"/>
    </source>
</evidence>
<dbReference type="GO" id="GO:0043456">
    <property type="term" value="P:regulation of pentose-phosphate shunt"/>
    <property type="evidence" value="ECO:0007669"/>
    <property type="project" value="TreeGrafter"/>
</dbReference>
<dbReference type="GO" id="GO:0005829">
    <property type="term" value="C:cytosol"/>
    <property type="evidence" value="ECO:0007669"/>
    <property type="project" value="TreeGrafter"/>
</dbReference>
<feature type="binding site" evidence="3">
    <location>
        <position position="95"/>
    </location>
    <ligand>
        <name>substrate</name>
    </ligand>
</feature>
<dbReference type="PANTHER" id="PTHR46517:SF1">
    <property type="entry name" value="FRUCTOSE-2,6-BISPHOSPHATASE TIGAR"/>
    <property type="match status" value="1"/>
</dbReference>
<dbReference type="SUPFAM" id="SSF53254">
    <property type="entry name" value="Phosphoglycerate mutase-like"/>
    <property type="match status" value="1"/>
</dbReference>
<sequence>MLTVTFIRHGESEDNLKALWAGWKDAPLSDLGKRQAQALGQSFSSTQITHIYTSPLLRAHATAQSVFNLQSEPKPSFTVSPNLREQHFGIAEGNKWVIKTPNDTPVEELWAQKIFPVQQSRQDRFPEGESLDDLARRAEVAVRECILPHVETDNVHVAIASHGLCISEMVAALLRLDPGSRRDISYAGLLNTAWTRVEVQLRVGHLLHLDPVNPPPLQVRVTHVNNHDHLSWVAKEPVPLHKGDDGAQAETRAFFGGKIAASDAEKVAA</sequence>
<feature type="binding site" evidence="3">
    <location>
        <begin position="8"/>
        <end position="15"/>
    </location>
    <ligand>
        <name>substrate</name>
    </ligand>
</feature>
<proteinExistence type="predicted"/>
<dbReference type="GO" id="GO:0045820">
    <property type="term" value="P:negative regulation of glycolytic process"/>
    <property type="evidence" value="ECO:0007669"/>
    <property type="project" value="TreeGrafter"/>
</dbReference>
<evidence type="ECO:0000256" key="3">
    <source>
        <dbReference type="PIRSR" id="PIRSR613078-2"/>
    </source>
</evidence>
<gene>
    <name evidence="5" type="ORF">K443DRAFT_89384</name>
</gene>
<dbReference type="Pfam" id="PF00300">
    <property type="entry name" value="His_Phos_1"/>
    <property type="match status" value="1"/>
</dbReference>
<dbReference type="EMBL" id="KN838553">
    <property type="protein sequence ID" value="KIK06456.1"/>
    <property type="molecule type" value="Genomic_DNA"/>
</dbReference>
<protein>
    <recommendedName>
        <fullName evidence="7">Phosphoglycerate mutase-like protein</fullName>
    </recommendedName>
</protein>
<dbReference type="CDD" id="cd07067">
    <property type="entry name" value="HP_PGM_like"/>
    <property type="match status" value="1"/>
</dbReference>
<dbReference type="InterPro" id="IPR029033">
    <property type="entry name" value="His_PPase_superfam"/>
</dbReference>
<dbReference type="Proteomes" id="UP000054477">
    <property type="component" value="Unassembled WGS sequence"/>
</dbReference>
<reference evidence="5 6" key="1">
    <citation type="submission" date="2014-04" db="EMBL/GenBank/DDBJ databases">
        <authorList>
            <consortium name="DOE Joint Genome Institute"/>
            <person name="Kuo A."/>
            <person name="Kohler A."/>
            <person name="Nagy L.G."/>
            <person name="Floudas D."/>
            <person name="Copeland A."/>
            <person name="Barry K.W."/>
            <person name="Cichocki N."/>
            <person name="Veneault-Fourrey C."/>
            <person name="LaButti K."/>
            <person name="Lindquist E.A."/>
            <person name="Lipzen A."/>
            <person name="Lundell T."/>
            <person name="Morin E."/>
            <person name="Murat C."/>
            <person name="Sun H."/>
            <person name="Tunlid A."/>
            <person name="Henrissat B."/>
            <person name="Grigoriev I.V."/>
            <person name="Hibbett D.S."/>
            <person name="Martin F."/>
            <person name="Nordberg H.P."/>
            <person name="Cantor M.N."/>
            <person name="Hua S.X."/>
        </authorList>
    </citation>
    <scope>NUCLEOTIDE SEQUENCE [LARGE SCALE GENOMIC DNA]</scope>
    <source>
        <strain evidence="5 6">LaAM-08-1</strain>
    </source>
</reference>
<accession>A0A0C9XMY2</accession>
<keyword evidence="1" id="KW-0378">Hydrolase</keyword>
<evidence type="ECO:0000313" key="6">
    <source>
        <dbReference type="Proteomes" id="UP000054477"/>
    </source>
</evidence>
<dbReference type="STRING" id="1095629.A0A0C9XMY2"/>
<evidence type="ECO:0008006" key="7">
    <source>
        <dbReference type="Google" id="ProtNLM"/>
    </source>
</evidence>
<dbReference type="HOGENOM" id="CLU_033323_0_1_1"/>
<dbReference type="OrthoDB" id="354304at2759"/>
<name>A0A0C9XMY2_9AGAR</name>
<feature type="active site" description="Proton donor/acceptor" evidence="2">
    <location>
        <position position="85"/>
    </location>
</feature>
<organism evidence="5 6">
    <name type="scientific">Laccaria amethystina LaAM-08-1</name>
    <dbReference type="NCBI Taxonomy" id="1095629"/>
    <lineage>
        <taxon>Eukaryota</taxon>
        <taxon>Fungi</taxon>
        <taxon>Dikarya</taxon>
        <taxon>Basidiomycota</taxon>
        <taxon>Agaricomycotina</taxon>
        <taxon>Agaricomycetes</taxon>
        <taxon>Agaricomycetidae</taxon>
        <taxon>Agaricales</taxon>
        <taxon>Agaricineae</taxon>
        <taxon>Hydnangiaceae</taxon>
        <taxon>Laccaria</taxon>
    </lineage>
</organism>
<dbReference type="InterPro" id="IPR051695">
    <property type="entry name" value="Phosphoglycerate_Mutase"/>
</dbReference>
<reference evidence="6" key="2">
    <citation type="submission" date="2015-01" db="EMBL/GenBank/DDBJ databases">
        <title>Evolutionary Origins and Diversification of the Mycorrhizal Mutualists.</title>
        <authorList>
            <consortium name="DOE Joint Genome Institute"/>
            <consortium name="Mycorrhizal Genomics Consortium"/>
            <person name="Kohler A."/>
            <person name="Kuo A."/>
            <person name="Nagy L.G."/>
            <person name="Floudas D."/>
            <person name="Copeland A."/>
            <person name="Barry K.W."/>
            <person name="Cichocki N."/>
            <person name="Veneault-Fourrey C."/>
            <person name="LaButti K."/>
            <person name="Lindquist E.A."/>
            <person name="Lipzen A."/>
            <person name="Lundell T."/>
            <person name="Morin E."/>
            <person name="Murat C."/>
            <person name="Riley R."/>
            <person name="Ohm R."/>
            <person name="Sun H."/>
            <person name="Tunlid A."/>
            <person name="Henrissat B."/>
            <person name="Grigoriev I.V."/>
            <person name="Hibbett D.S."/>
            <person name="Martin F."/>
        </authorList>
    </citation>
    <scope>NUCLEOTIDE SEQUENCE [LARGE SCALE GENOMIC DNA]</scope>
    <source>
        <strain evidence="6">LaAM-08-1</strain>
    </source>
</reference>
<dbReference type="AlphaFoldDB" id="A0A0C9XMY2"/>
<dbReference type="Gene3D" id="3.40.50.1240">
    <property type="entry name" value="Phosphoglycerate mutase-like"/>
    <property type="match status" value="1"/>
</dbReference>